<dbReference type="InterPro" id="IPR042099">
    <property type="entry name" value="ANL_N_sf"/>
</dbReference>
<dbReference type="Proteomes" id="UP000264036">
    <property type="component" value="Unassembled WGS sequence"/>
</dbReference>
<evidence type="ECO:0000313" key="3">
    <source>
        <dbReference type="EMBL" id="HBP29312.1"/>
    </source>
</evidence>
<evidence type="ECO:0000259" key="1">
    <source>
        <dbReference type="Pfam" id="PF00501"/>
    </source>
</evidence>
<sequence length="538" mass="59451">MTSTSFSETKFTAGGHHCELTLATVLASGIEAGGSQEIITYGGLRLTYQDLNTRFRRLGYALMQLGVKHATRIAVLERDTHRYLESYFAIPMLGATLMTVNIRLSVDQIRYTLEHSQSEFIIAAAEFMPLLEQVFASADRVPPIIVIGESDSSTLPCVGEYEALLDAAENAFEFPYVSEDSVATHFYTTGTTGLPKGVTYTHRQLVAHTLAVGFALGTADDYQAFRRSDVYMPLTPMFHVHAWGLPYVATLLGVKQVYPGKYDAQALVDLVHTEGVTFSHCVPTVLQMLLTEAEKKSQKLPGWKVMVGGSAMSPALAKRAMASDLQVFTGYGMSETCPVISFVRTSAAQAAASPENLCRIGHPMPLVTLKIDLQEDSHQGELVARSVWLTQEYHNDPAMSEQLWEGQFLHTGDVVVKDADGAFRLVDRTKDVIKSGGEWLSSLDLEACLAEHPNVDEVAVIAIANEKWGERPCAFVKLKQHVNEPDTMVNEMHAIVKERIKEGKLPPYAMPDEIRFVDELPRTSVGKLNKKLLRENIQ</sequence>
<protein>
    <submittedName>
        <fullName evidence="3">Long-chain fatty acid--CoA ligase</fullName>
    </submittedName>
</protein>
<dbReference type="GO" id="GO:0016877">
    <property type="term" value="F:ligase activity, forming carbon-sulfur bonds"/>
    <property type="evidence" value="ECO:0007669"/>
    <property type="project" value="UniProtKB-ARBA"/>
</dbReference>
<comment type="caution">
    <text evidence="3">The sequence shown here is derived from an EMBL/GenBank/DDBJ whole genome shotgun (WGS) entry which is preliminary data.</text>
</comment>
<dbReference type="InterPro" id="IPR025110">
    <property type="entry name" value="AMP-bd_C"/>
</dbReference>
<evidence type="ECO:0000313" key="4">
    <source>
        <dbReference type="Proteomes" id="UP000264036"/>
    </source>
</evidence>
<proteinExistence type="predicted"/>
<feature type="domain" description="AMP-dependent synthetase/ligase" evidence="1">
    <location>
        <begin position="37"/>
        <end position="393"/>
    </location>
</feature>
<dbReference type="Gene3D" id="3.40.50.12780">
    <property type="entry name" value="N-terminal domain of ligase-like"/>
    <property type="match status" value="1"/>
</dbReference>
<dbReference type="PANTHER" id="PTHR43767">
    <property type="entry name" value="LONG-CHAIN-FATTY-ACID--COA LIGASE"/>
    <property type="match status" value="1"/>
</dbReference>
<dbReference type="InterPro" id="IPR050237">
    <property type="entry name" value="ATP-dep_AMP-bd_enzyme"/>
</dbReference>
<name>A0A356LEH0_9BURK</name>
<dbReference type="Pfam" id="PF00501">
    <property type="entry name" value="AMP-binding"/>
    <property type="match status" value="1"/>
</dbReference>
<evidence type="ECO:0000259" key="2">
    <source>
        <dbReference type="Pfam" id="PF13193"/>
    </source>
</evidence>
<organism evidence="3 4">
    <name type="scientific">Advenella kashmirensis</name>
    <dbReference type="NCBI Taxonomy" id="310575"/>
    <lineage>
        <taxon>Bacteria</taxon>
        <taxon>Pseudomonadati</taxon>
        <taxon>Pseudomonadota</taxon>
        <taxon>Betaproteobacteria</taxon>
        <taxon>Burkholderiales</taxon>
        <taxon>Alcaligenaceae</taxon>
    </lineage>
</organism>
<dbReference type="AlphaFoldDB" id="A0A356LEH0"/>
<dbReference type="Pfam" id="PF13193">
    <property type="entry name" value="AMP-binding_C"/>
    <property type="match status" value="1"/>
</dbReference>
<dbReference type="NCBIfam" id="NF004837">
    <property type="entry name" value="PRK06187.1"/>
    <property type="match status" value="1"/>
</dbReference>
<dbReference type="PANTHER" id="PTHR43767:SF11">
    <property type="entry name" value="MEDIUM-CHAIN-FATTY-ACID--COA LIGASE"/>
    <property type="match status" value="1"/>
</dbReference>
<dbReference type="SUPFAM" id="SSF56801">
    <property type="entry name" value="Acetyl-CoA synthetase-like"/>
    <property type="match status" value="1"/>
</dbReference>
<keyword evidence="3" id="KW-0436">Ligase</keyword>
<dbReference type="EMBL" id="DOEK01000019">
    <property type="protein sequence ID" value="HBP29312.1"/>
    <property type="molecule type" value="Genomic_DNA"/>
</dbReference>
<dbReference type="InterPro" id="IPR000873">
    <property type="entry name" value="AMP-dep_synth/lig_dom"/>
</dbReference>
<accession>A0A356LEH0</accession>
<reference evidence="3 4" key="1">
    <citation type="journal article" date="2018" name="Nat. Biotechnol.">
        <title>A standardized bacterial taxonomy based on genome phylogeny substantially revises the tree of life.</title>
        <authorList>
            <person name="Parks D.H."/>
            <person name="Chuvochina M."/>
            <person name="Waite D.W."/>
            <person name="Rinke C."/>
            <person name="Skarshewski A."/>
            <person name="Chaumeil P.A."/>
            <person name="Hugenholtz P."/>
        </authorList>
    </citation>
    <scope>NUCLEOTIDE SEQUENCE [LARGE SCALE GENOMIC DNA]</scope>
    <source>
        <strain evidence="3">UBA10707</strain>
    </source>
</reference>
<dbReference type="InterPro" id="IPR045851">
    <property type="entry name" value="AMP-bd_C_sf"/>
</dbReference>
<gene>
    <name evidence="3" type="ORF">DD666_07835</name>
</gene>
<dbReference type="Gene3D" id="3.30.300.30">
    <property type="match status" value="1"/>
</dbReference>
<feature type="domain" description="AMP-binding enzyme C-terminal" evidence="2">
    <location>
        <begin position="445"/>
        <end position="527"/>
    </location>
</feature>